<keyword evidence="6" id="KW-0598">Phosphotransferase system</keyword>
<feature type="active site" description="Phosphocysteine intermediate; for EIIB activity" evidence="11">
    <location>
        <position position="428"/>
    </location>
</feature>
<name>A0A2I1K4X3_9LACT</name>
<feature type="transmembrane region" description="Helical" evidence="12">
    <location>
        <begin position="116"/>
        <end position="135"/>
    </location>
</feature>
<evidence type="ECO:0000256" key="1">
    <source>
        <dbReference type="ARBA" id="ARBA00004651"/>
    </source>
</evidence>
<organism evidence="15 16">
    <name type="scientific">Falseniella ignava</name>
    <dbReference type="NCBI Taxonomy" id="137730"/>
    <lineage>
        <taxon>Bacteria</taxon>
        <taxon>Bacillati</taxon>
        <taxon>Bacillota</taxon>
        <taxon>Bacilli</taxon>
        <taxon>Lactobacillales</taxon>
        <taxon>Aerococcaceae</taxon>
        <taxon>Falseniella</taxon>
    </lineage>
</organism>
<feature type="domain" description="PTS EIIB type-1" evidence="13">
    <location>
        <begin position="406"/>
        <end position="484"/>
    </location>
</feature>
<evidence type="ECO:0000259" key="13">
    <source>
        <dbReference type="PROSITE" id="PS51098"/>
    </source>
</evidence>
<evidence type="ECO:0000259" key="14">
    <source>
        <dbReference type="PROSITE" id="PS51103"/>
    </source>
</evidence>
<feature type="transmembrane region" description="Helical" evidence="12">
    <location>
        <begin position="155"/>
        <end position="175"/>
    </location>
</feature>
<dbReference type="GO" id="GO:0008982">
    <property type="term" value="F:protein-N(PI)-phosphohistidine-sugar phosphotransferase activity"/>
    <property type="evidence" value="ECO:0007669"/>
    <property type="project" value="InterPro"/>
</dbReference>
<feature type="transmembrane region" description="Helical" evidence="12">
    <location>
        <begin position="356"/>
        <end position="375"/>
    </location>
</feature>
<feature type="transmembrane region" description="Helical" evidence="12">
    <location>
        <begin position="41"/>
        <end position="66"/>
    </location>
</feature>
<dbReference type="CDD" id="cd00212">
    <property type="entry name" value="PTS_IIB_glc"/>
    <property type="match status" value="1"/>
</dbReference>
<evidence type="ECO:0000256" key="4">
    <source>
        <dbReference type="ARBA" id="ARBA00022597"/>
    </source>
</evidence>
<keyword evidence="8" id="KW-0418">Kinase</keyword>
<dbReference type="PANTHER" id="PTHR30009:SF4">
    <property type="entry name" value="PTS SYSTEM N-ACETYLGLUCOSAMINE-SPECIFIC EIICBA COMPONENT"/>
    <property type="match status" value="1"/>
</dbReference>
<evidence type="ECO:0000256" key="8">
    <source>
        <dbReference type="ARBA" id="ARBA00022777"/>
    </source>
</evidence>
<dbReference type="PROSITE" id="PS01035">
    <property type="entry name" value="PTS_EIIB_TYPE_1_CYS"/>
    <property type="match status" value="1"/>
</dbReference>
<evidence type="ECO:0000256" key="11">
    <source>
        <dbReference type="PROSITE-ProRule" id="PRU00421"/>
    </source>
</evidence>
<evidence type="ECO:0000256" key="2">
    <source>
        <dbReference type="ARBA" id="ARBA00022448"/>
    </source>
</evidence>
<comment type="subcellular location">
    <subcellularLocation>
        <location evidence="1">Cell membrane</location>
        <topology evidence="1">Multi-pass membrane protein</topology>
    </subcellularLocation>
</comment>
<dbReference type="OrthoDB" id="9764327at2"/>
<sequence length="484" mass="52183">MKTYMQKLGKSLMLPVATLPLAALLLGIGYAIDPAGWGGDSAIAAFLVGAGGSILDNIGLVFAIGVAVGMAEDNDGSAALAGLIAMLSVNTLLQPASVANLTRIPLEEVNVAFNAINFKNVFMGMLSGAVAGELYNRFHRIQVPKAFAFFGGRRFVPIITGLVMLLVSLLLIFIWPVVYGILLSFGTWIAGMGAFGAGLYGFFNRLLIPTGLHHALNNVFWFDLVNINDIGKFWANEGVKGITGMYQGGFFPIFMFGLPAACLAMYQQADSKAKKVTASLLLAGAVTAFVTGVTEPIEFTFMFVAPQLYFVHALLTGVSLFIAATMQWTAGFAFSAGAIDFILSLGVPMANHPWMLIVQGLVFAVIYYVIFTLMIKKLDLNTPGRNVEATEMNETVLKTTDSSAYDERATAIFEALGGAENIISLTNCATRLRLRVNDMDKVDMDRIKATGVPGTHVLDDQNLHVIVGTDVEFVADRMRDYLKH</sequence>
<evidence type="ECO:0000256" key="7">
    <source>
        <dbReference type="ARBA" id="ARBA00022692"/>
    </source>
</evidence>
<dbReference type="InterPro" id="IPR036878">
    <property type="entry name" value="Glu_permease_IIB"/>
</dbReference>
<reference evidence="15 16" key="1">
    <citation type="submission" date="2017-12" db="EMBL/GenBank/DDBJ databases">
        <title>Phylogenetic diversity of female urinary microbiome.</title>
        <authorList>
            <person name="Thomas-White K."/>
            <person name="Wolfe A.J."/>
        </authorList>
    </citation>
    <scope>NUCLEOTIDE SEQUENCE [LARGE SCALE GENOMIC DNA]</scope>
    <source>
        <strain evidence="15 16">UMB0898</strain>
    </source>
</reference>
<dbReference type="SUPFAM" id="SSF55604">
    <property type="entry name" value="Glucose permease domain IIB"/>
    <property type="match status" value="1"/>
</dbReference>
<dbReference type="GO" id="GO:0015572">
    <property type="term" value="F:N-acetylglucosamine transmembrane transporter activity"/>
    <property type="evidence" value="ECO:0007669"/>
    <property type="project" value="InterPro"/>
</dbReference>
<dbReference type="GO" id="GO:0015764">
    <property type="term" value="P:N-acetylglucosamine transport"/>
    <property type="evidence" value="ECO:0007669"/>
    <property type="project" value="TreeGrafter"/>
</dbReference>
<proteinExistence type="predicted"/>
<dbReference type="NCBIfam" id="TIGR01998">
    <property type="entry name" value="PTS-II-BC-nag"/>
    <property type="match status" value="1"/>
</dbReference>
<dbReference type="GO" id="GO:0019866">
    <property type="term" value="C:organelle inner membrane"/>
    <property type="evidence" value="ECO:0007669"/>
    <property type="project" value="InterPro"/>
</dbReference>
<evidence type="ECO:0000256" key="3">
    <source>
        <dbReference type="ARBA" id="ARBA00022475"/>
    </source>
</evidence>
<dbReference type="Pfam" id="PF02378">
    <property type="entry name" value="PTS_EIIC"/>
    <property type="match status" value="1"/>
</dbReference>
<dbReference type="InterPro" id="IPR010974">
    <property type="entry name" value="PTS_IIBC_nag"/>
</dbReference>
<evidence type="ECO:0000256" key="9">
    <source>
        <dbReference type="ARBA" id="ARBA00022989"/>
    </source>
</evidence>
<dbReference type="NCBIfam" id="TIGR00826">
    <property type="entry name" value="EIIB_glc"/>
    <property type="match status" value="1"/>
</dbReference>
<dbReference type="Proteomes" id="UP000234384">
    <property type="component" value="Unassembled WGS sequence"/>
</dbReference>
<dbReference type="InterPro" id="IPR050429">
    <property type="entry name" value="PTS_Glucose_EIICBA"/>
</dbReference>
<dbReference type="GO" id="GO:0090563">
    <property type="term" value="F:protein-phosphocysteine-sugar phosphotransferase activity"/>
    <property type="evidence" value="ECO:0007669"/>
    <property type="project" value="TreeGrafter"/>
</dbReference>
<dbReference type="GO" id="GO:0005886">
    <property type="term" value="C:plasma membrane"/>
    <property type="evidence" value="ECO:0007669"/>
    <property type="project" value="UniProtKB-SubCell"/>
</dbReference>
<dbReference type="InterPro" id="IPR001996">
    <property type="entry name" value="PTS_IIB_1"/>
</dbReference>
<dbReference type="PROSITE" id="PS51098">
    <property type="entry name" value="PTS_EIIB_TYPE_1"/>
    <property type="match status" value="1"/>
</dbReference>
<evidence type="ECO:0000256" key="12">
    <source>
        <dbReference type="SAM" id="Phobius"/>
    </source>
</evidence>
<keyword evidence="4 15" id="KW-0762">Sugar transport</keyword>
<feature type="transmembrane region" description="Helical" evidence="12">
    <location>
        <begin position="278"/>
        <end position="297"/>
    </location>
</feature>
<protein>
    <submittedName>
        <fullName evidence="15">PTS glucose transporter subunit IIBC</fullName>
    </submittedName>
</protein>
<dbReference type="InterPro" id="IPR013013">
    <property type="entry name" value="PTS_EIIC_1"/>
</dbReference>
<dbReference type="Pfam" id="PF00367">
    <property type="entry name" value="PTS_EIIB"/>
    <property type="match status" value="1"/>
</dbReference>
<evidence type="ECO:0000256" key="10">
    <source>
        <dbReference type="ARBA" id="ARBA00023136"/>
    </source>
</evidence>
<feature type="domain" description="PTS EIIC type-1" evidence="14">
    <location>
        <begin position="1"/>
        <end position="387"/>
    </location>
</feature>
<keyword evidence="7 12" id="KW-0812">Transmembrane</keyword>
<dbReference type="RefSeq" id="WP_006700847.1">
    <property type="nucleotide sequence ID" value="NZ_PKHE01000001.1"/>
</dbReference>
<feature type="transmembrane region" description="Helical" evidence="12">
    <location>
        <begin position="181"/>
        <end position="203"/>
    </location>
</feature>
<keyword evidence="2" id="KW-0813">Transport</keyword>
<feature type="transmembrane region" description="Helical" evidence="12">
    <location>
        <begin position="78"/>
        <end position="96"/>
    </location>
</feature>
<evidence type="ECO:0000256" key="6">
    <source>
        <dbReference type="ARBA" id="ARBA00022683"/>
    </source>
</evidence>
<feature type="transmembrane region" description="Helical" evidence="12">
    <location>
        <begin position="303"/>
        <end position="323"/>
    </location>
</feature>
<dbReference type="Gene3D" id="3.30.1360.60">
    <property type="entry name" value="Glucose permease domain IIB"/>
    <property type="match status" value="1"/>
</dbReference>
<comment type="caution">
    <text evidence="15">The sequence shown here is derived from an EMBL/GenBank/DDBJ whole genome shotgun (WGS) entry which is preliminary data.</text>
</comment>
<dbReference type="InterPro" id="IPR003352">
    <property type="entry name" value="PTS_EIIC"/>
</dbReference>
<dbReference type="PROSITE" id="PS51103">
    <property type="entry name" value="PTS_EIIC_TYPE_1"/>
    <property type="match status" value="1"/>
</dbReference>
<dbReference type="EMBL" id="PKHE01000001">
    <property type="protein sequence ID" value="PKY90694.1"/>
    <property type="molecule type" value="Genomic_DNA"/>
</dbReference>
<dbReference type="GO" id="GO:0009401">
    <property type="term" value="P:phosphoenolpyruvate-dependent sugar phosphotransferase system"/>
    <property type="evidence" value="ECO:0007669"/>
    <property type="project" value="UniProtKB-KW"/>
</dbReference>
<evidence type="ECO:0000256" key="5">
    <source>
        <dbReference type="ARBA" id="ARBA00022679"/>
    </source>
</evidence>
<dbReference type="PANTHER" id="PTHR30009">
    <property type="entry name" value="CYTOCHROME C-TYPE SYNTHESIS PROTEIN AND PTS TRANSMEMBRANE COMPONENT"/>
    <property type="match status" value="1"/>
</dbReference>
<keyword evidence="5" id="KW-0808">Transferase</keyword>
<evidence type="ECO:0000313" key="16">
    <source>
        <dbReference type="Proteomes" id="UP000234384"/>
    </source>
</evidence>
<feature type="transmembrane region" description="Helical" evidence="12">
    <location>
        <begin position="246"/>
        <end position="266"/>
    </location>
</feature>
<keyword evidence="9 12" id="KW-1133">Transmembrane helix</keyword>
<dbReference type="InterPro" id="IPR018113">
    <property type="entry name" value="PTrfase_EIIB_Cys"/>
</dbReference>
<dbReference type="GO" id="GO:0016301">
    <property type="term" value="F:kinase activity"/>
    <property type="evidence" value="ECO:0007669"/>
    <property type="project" value="UniProtKB-KW"/>
</dbReference>
<keyword evidence="10 12" id="KW-0472">Membrane</keyword>
<dbReference type="AlphaFoldDB" id="A0A2I1K4X3"/>
<accession>A0A2I1K4X3</accession>
<keyword evidence="3" id="KW-1003">Cell membrane</keyword>
<evidence type="ECO:0000313" key="15">
    <source>
        <dbReference type="EMBL" id="PKY90694.1"/>
    </source>
</evidence>
<gene>
    <name evidence="15" type="ORF">CYJ57_00540</name>
</gene>